<feature type="transmembrane region" description="Helical" evidence="7">
    <location>
        <begin position="215"/>
        <end position="233"/>
    </location>
</feature>
<dbReference type="GO" id="GO:0009246">
    <property type="term" value="P:enterobacterial common antigen biosynthetic process"/>
    <property type="evidence" value="ECO:0007669"/>
    <property type="project" value="TreeGrafter"/>
</dbReference>
<feature type="transmembrane region" description="Helical" evidence="7">
    <location>
        <begin position="151"/>
        <end position="170"/>
    </location>
</feature>
<proteinExistence type="inferred from homology"/>
<evidence type="ECO:0000256" key="2">
    <source>
        <dbReference type="ARBA" id="ARBA00007400"/>
    </source>
</evidence>
<evidence type="ECO:0000256" key="4">
    <source>
        <dbReference type="ARBA" id="ARBA00022692"/>
    </source>
</evidence>
<feature type="domain" description="Acyltransferase 3" evidence="8">
    <location>
        <begin position="7"/>
        <end position="332"/>
    </location>
</feature>
<feature type="transmembrane region" description="Helical" evidence="7">
    <location>
        <begin position="284"/>
        <end position="303"/>
    </location>
</feature>
<reference evidence="10" key="1">
    <citation type="submission" date="2016-10" db="EMBL/GenBank/DDBJ databases">
        <authorList>
            <person name="Varghese N."/>
            <person name="Submissions S."/>
        </authorList>
    </citation>
    <scope>NUCLEOTIDE SEQUENCE [LARGE SCALE GENOMIC DNA]</scope>
    <source>
        <strain evidence="10">MPL-11</strain>
    </source>
</reference>
<dbReference type="InterPro" id="IPR002656">
    <property type="entry name" value="Acyl_transf_3_dom"/>
</dbReference>
<feature type="transmembrane region" description="Helical" evidence="7">
    <location>
        <begin position="315"/>
        <end position="333"/>
    </location>
</feature>
<dbReference type="GO" id="GO:0005886">
    <property type="term" value="C:plasma membrane"/>
    <property type="evidence" value="ECO:0007669"/>
    <property type="project" value="UniProtKB-SubCell"/>
</dbReference>
<feature type="transmembrane region" description="Helical" evidence="7">
    <location>
        <begin position="245"/>
        <end position="264"/>
    </location>
</feature>
<keyword evidence="10" id="KW-1185">Reference proteome</keyword>
<dbReference type="PANTHER" id="PTHR40074:SF2">
    <property type="entry name" value="O-ACETYLTRANSFERASE WECH"/>
    <property type="match status" value="1"/>
</dbReference>
<evidence type="ECO:0000259" key="8">
    <source>
        <dbReference type="Pfam" id="PF01757"/>
    </source>
</evidence>
<evidence type="ECO:0000256" key="3">
    <source>
        <dbReference type="ARBA" id="ARBA00022475"/>
    </source>
</evidence>
<protein>
    <submittedName>
        <fullName evidence="9">Surface polysaccharide O-acyltransferase, integral membrane enzyme</fullName>
    </submittedName>
</protein>
<accession>A0A1H0YIC4</accession>
<evidence type="ECO:0000256" key="7">
    <source>
        <dbReference type="SAM" id="Phobius"/>
    </source>
</evidence>
<dbReference type="OrthoDB" id="9810469at2"/>
<dbReference type="GO" id="GO:0016413">
    <property type="term" value="F:O-acetyltransferase activity"/>
    <property type="evidence" value="ECO:0007669"/>
    <property type="project" value="TreeGrafter"/>
</dbReference>
<dbReference type="AlphaFoldDB" id="A0A1H0YIC4"/>
<evidence type="ECO:0000256" key="1">
    <source>
        <dbReference type="ARBA" id="ARBA00004651"/>
    </source>
</evidence>
<comment type="subcellular location">
    <subcellularLocation>
        <location evidence="1">Cell membrane</location>
        <topology evidence="1">Multi-pass membrane protein</topology>
    </subcellularLocation>
</comment>
<keyword evidence="9" id="KW-0808">Transferase</keyword>
<feature type="transmembrane region" description="Helical" evidence="7">
    <location>
        <begin position="190"/>
        <end position="208"/>
    </location>
</feature>
<keyword evidence="6 7" id="KW-0472">Membrane</keyword>
<gene>
    <name evidence="9" type="ORF">SAMN04487752_0957</name>
</gene>
<evidence type="ECO:0000313" key="9">
    <source>
        <dbReference type="EMBL" id="SDQ14691.1"/>
    </source>
</evidence>
<keyword evidence="9" id="KW-0012">Acyltransferase</keyword>
<dbReference type="Proteomes" id="UP000199481">
    <property type="component" value="Unassembled WGS sequence"/>
</dbReference>
<dbReference type="EMBL" id="FNJW01000008">
    <property type="protein sequence ID" value="SDQ14691.1"/>
    <property type="molecule type" value="Genomic_DNA"/>
</dbReference>
<organism evidence="9 10">
    <name type="scientific">Carnobacterium viridans</name>
    <dbReference type="NCBI Taxonomy" id="174587"/>
    <lineage>
        <taxon>Bacteria</taxon>
        <taxon>Bacillati</taxon>
        <taxon>Bacillota</taxon>
        <taxon>Bacilli</taxon>
        <taxon>Lactobacillales</taxon>
        <taxon>Carnobacteriaceae</taxon>
        <taxon>Carnobacterium</taxon>
    </lineage>
</organism>
<evidence type="ECO:0000313" key="10">
    <source>
        <dbReference type="Proteomes" id="UP000199481"/>
    </source>
</evidence>
<evidence type="ECO:0000256" key="6">
    <source>
        <dbReference type="ARBA" id="ARBA00023136"/>
    </source>
</evidence>
<keyword evidence="3" id="KW-1003">Cell membrane</keyword>
<keyword evidence="4 7" id="KW-0812">Transmembrane</keyword>
<dbReference type="Pfam" id="PF01757">
    <property type="entry name" value="Acyl_transf_3"/>
    <property type="match status" value="1"/>
</dbReference>
<name>A0A1H0YIC4_9LACT</name>
<evidence type="ECO:0000256" key="5">
    <source>
        <dbReference type="ARBA" id="ARBA00022989"/>
    </source>
</evidence>
<dbReference type="PANTHER" id="PTHR40074">
    <property type="entry name" value="O-ACETYLTRANSFERASE WECH"/>
    <property type="match status" value="1"/>
</dbReference>
<feature type="transmembrane region" description="Helical" evidence="7">
    <location>
        <begin position="7"/>
        <end position="27"/>
    </location>
</feature>
<sequence length="346" mass="40512">MKERVLYADILRVAATFLVITIHIVSRDFGLYEIDSYQWQVLNIYDSFARMSVPIFFMLSGIFFLDPNRAFSIKKLYKKNILRLVTTFVFWSALYVVFFTWNDYRTFNAEVWGAIFEAFKEGHFHLWFLFRMIEIYVMVPFLRKIAEEKKIILYLIAFCWYIGIILPSYYEFPVSSTVTFAERGINLDITFGYVGYFFAGYYLAHYNLKKWIKVAIYLLGVAGLISTIIVTSVESLKKGEHYDLPYQYLTPNVFFMSTAAFLLVKEKLYSKSVSNLFRRVLTEFSTYSFGIYLIHVLLIFLVWKTGVTTLFSTPILSVPILTVVIFCSSYICVKGMAQVPIIKRFI</sequence>
<keyword evidence="5 7" id="KW-1133">Transmembrane helix</keyword>
<dbReference type="RefSeq" id="WP_089975675.1">
    <property type="nucleotide sequence ID" value="NZ_FNJW01000008.1"/>
</dbReference>
<feature type="transmembrane region" description="Helical" evidence="7">
    <location>
        <begin position="81"/>
        <end position="102"/>
    </location>
</feature>
<feature type="transmembrane region" description="Helical" evidence="7">
    <location>
        <begin position="47"/>
        <end position="65"/>
    </location>
</feature>
<comment type="similarity">
    <text evidence="2">Belongs to the acyltransferase 3 family.</text>
</comment>